<evidence type="ECO:0000313" key="2">
    <source>
        <dbReference type="Proteomes" id="UP000828251"/>
    </source>
</evidence>
<dbReference type="Proteomes" id="UP000828251">
    <property type="component" value="Unassembled WGS sequence"/>
</dbReference>
<accession>A0A9D4AFV6</accession>
<evidence type="ECO:0008006" key="3">
    <source>
        <dbReference type="Google" id="ProtNLM"/>
    </source>
</evidence>
<dbReference type="EMBL" id="JAIQCV010000003">
    <property type="protein sequence ID" value="KAH1114779.1"/>
    <property type="molecule type" value="Genomic_DNA"/>
</dbReference>
<dbReference type="OrthoDB" id="1748414at2759"/>
<sequence>MMKLGFKLVTEPITLWVQVLQGKYKVTNKIPDYLSRSRCSFLWKALTKVWPLIRGNLLWSIRDGRNVRCWQDPWVPNTRLLVNLIPSHSNLDLDCLLSEMVSDNDTWNLDLFWVWLLEMIVCKIIGVLPTYPTAGVDKIIRGGMSTGSFSIKSAYRKIQETF</sequence>
<comment type="caution">
    <text evidence="1">The sequence shown here is derived from an EMBL/GenBank/DDBJ whole genome shotgun (WGS) entry which is preliminary data.</text>
</comment>
<name>A0A9D4AFV6_9ROSI</name>
<reference evidence="1 2" key="1">
    <citation type="journal article" date="2021" name="Plant Biotechnol. J.">
        <title>Multi-omics assisted identification of the key and species-specific regulatory components of drought-tolerant mechanisms in Gossypium stocksii.</title>
        <authorList>
            <person name="Yu D."/>
            <person name="Ke L."/>
            <person name="Zhang D."/>
            <person name="Wu Y."/>
            <person name="Sun Y."/>
            <person name="Mei J."/>
            <person name="Sun J."/>
            <person name="Sun Y."/>
        </authorList>
    </citation>
    <scope>NUCLEOTIDE SEQUENCE [LARGE SCALE GENOMIC DNA]</scope>
    <source>
        <strain evidence="2">cv. E1</strain>
        <tissue evidence="1">Leaf</tissue>
    </source>
</reference>
<organism evidence="1 2">
    <name type="scientific">Gossypium stocksii</name>
    <dbReference type="NCBI Taxonomy" id="47602"/>
    <lineage>
        <taxon>Eukaryota</taxon>
        <taxon>Viridiplantae</taxon>
        <taxon>Streptophyta</taxon>
        <taxon>Embryophyta</taxon>
        <taxon>Tracheophyta</taxon>
        <taxon>Spermatophyta</taxon>
        <taxon>Magnoliopsida</taxon>
        <taxon>eudicotyledons</taxon>
        <taxon>Gunneridae</taxon>
        <taxon>Pentapetalae</taxon>
        <taxon>rosids</taxon>
        <taxon>malvids</taxon>
        <taxon>Malvales</taxon>
        <taxon>Malvaceae</taxon>
        <taxon>Malvoideae</taxon>
        <taxon>Gossypium</taxon>
    </lineage>
</organism>
<keyword evidence="2" id="KW-1185">Reference proteome</keyword>
<proteinExistence type="predicted"/>
<protein>
    <recommendedName>
        <fullName evidence="3">Reverse transcriptase zinc-binding domain-containing protein</fullName>
    </recommendedName>
</protein>
<evidence type="ECO:0000313" key="1">
    <source>
        <dbReference type="EMBL" id="KAH1114779.1"/>
    </source>
</evidence>
<gene>
    <name evidence="1" type="ORF">J1N35_008157</name>
</gene>
<dbReference type="AlphaFoldDB" id="A0A9D4AFV6"/>